<keyword evidence="2" id="KW-0732">Signal</keyword>
<feature type="region of interest" description="Disordered" evidence="1">
    <location>
        <begin position="25"/>
        <end position="50"/>
    </location>
</feature>
<evidence type="ECO:0000313" key="5">
    <source>
        <dbReference type="Proteomes" id="UP000602442"/>
    </source>
</evidence>
<evidence type="ECO:0000313" key="4">
    <source>
        <dbReference type="EMBL" id="MBH5321093.1"/>
    </source>
</evidence>
<dbReference type="RefSeq" id="WP_197919789.1">
    <property type="nucleotide sequence ID" value="NZ_CAWPTA010000006.1"/>
</dbReference>
<accession>A0ABS0MZH6</accession>
<evidence type="ECO:0000259" key="3">
    <source>
        <dbReference type="Pfam" id="PF13767"/>
    </source>
</evidence>
<dbReference type="Pfam" id="PF13767">
    <property type="entry name" value="DUF4168"/>
    <property type="match status" value="1"/>
</dbReference>
<reference evidence="4 5" key="1">
    <citation type="submission" date="2020-11" db="EMBL/GenBank/DDBJ databases">
        <title>Erythrobacter sediminis sp. nov., a marine bacterium from a tidal flat of Garorim Bay.</title>
        <authorList>
            <person name="Kim D."/>
            <person name="Yoo Y."/>
            <person name="Kim J.-J."/>
        </authorList>
    </citation>
    <scope>NUCLEOTIDE SEQUENCE [LARGE SCALE GENOMIC DNA]</scope>
    <source>
        <strain evidence="4 5">JGD-13</strain>
    </source>
</reference>
<feature type="signal peptide" evidence="2">
    <location>
        <begin position="1"/>
        <end position="21"/>
    </location>
</feature>
<feature type="domain" description="DUF4168" evidence="3">
    <location>
        <begin position="87"/>
        <end position="120"/>
    </location>
</feature>
<dbReference type="InterPro" id="IPR025433">
    <property type="entry name" value="DUF4168"/>
</dbReference>
<name>A0ABS0MZH6_9SPHN</name>
<protein>
    <submittedName>
        <fullName evidence="4">DUF4168 domain-containing protein</fullName>
    </submittedName>
</protein>
<comment type="caution">
    <text evidence="4">The sequence shown here is derived from an EMBL/GenBank/DDBJ whole genome shotgun (WGS) entry which is preliminary data.</text>
</comment>
<proteinExistence type="predicted"/>
<dbReference type="EMBL" id="JAEANY010000001">
    <property type="protein sequence ID" value="MBH5321093.1"/>
    <property type="molecule type" value="Genomic_DNA"/>
</dbReference>
<feature type="chain" id="PRO_5045322368" evidence="2">
    <location>
        <begin position="22"/>
        <end position="137"/>
    </location>
</feature>
<sequence>MKSWIISAAASALLVSAGAAAQDISPIPPVQTPEPMQDIPIPPSDPETEMELTGEDITDAEIASFAAATVRLREERDPDMTDDARLAQAESIVAEEGLDPARYSAIARAAQADPAIAMRIRQAADAMMDEVNETPEQ</sequence>
<evidence type="ECO:0000256" key="2">
    <source>
        <dbReference type="SAM" id="SignalP"/>
    </source>
</evidence>
<dbReference type="Proteomes" id="UP000602442">
    <property type="component" value="Unassembled WGS sequence"/>
</dbReference>
<keyword evidence="5" id="KW-1185">Reference proteome</keyword>
<evidence type="ECO:0000256" key="1">
    <source>
        <dbReference type="SAM" id="MobiDB-lite"/>
    </source>
</evidence>
<gene>
    <name evidence="4" type="ORF">I5L03_00675</name>
</gene>
<organism evidence="4 5">
    <name type="scientific">Aurantiacibacter sediminis</name>
    <dbReference type="NCBI Taxonomy" id="2793064"/>
    <lineage>
        <taxon>Bacteria</taxon>
        <taxon>Pseudomonadati</taxon>
        <taxon>Pseudomonadota</taxon>
        <taxon>Alphaproteobacteria</taxon>
        <taxon>Sphingomonadales</taxon>
        <taxon>Erythrobacteraceae</taxon>
        <taxon>Aurantiacibacter</taxon>
    </lineage>
</organism>